<sequence>MKTILAPMLAAFMSIAASGAFAGPPEILHAEAARDDMGWKFTVTIRHEDTGWDHYANGWDVLAEDGTVLATRTLHHPHVEEQPFTRSLRQVLLPDGTRRVFIRAHCSKGAATKEPVAVEIPL</sequence>
<protein>
    <submittedName>
        <fullName evidence="2">Uncharacterized protein</fullName>
    </submittedName>
</protein>
<dbReference type="RefSeq" id="WP_377172602.1">
    <property type="nucleotide sequence ID" value="NZ_JBHTJC010000004.1"/>
</dbReference>
<keyword evidence="3" id="KW-1185">Reference proteome</keyword>
<gene>
    <name evidence="2" type="ORF">ACGRVM_14085</name>
</gene>
<keyword evidence="1" id="KW-0732">Signal</keyword>
<comment type="caution">
    <text evidence="2">The sequence shown here is derived from an EMBL/GenBank/DDBJ whole genome shotgun (WGS) entry which is preliminary data.</text>
</comment>
<evidence type="ECO:0000256" key="1">
    <source>
        <dbReference type="SAM" id="SignalP"/>
    </source>
</evidence>
<feature type="signal peptide" evidence="1">
    <location>
        <begin position="1"/>
        <end position="22"/>
    </location>
</feature>
<dbReference type="Proteomes" id="UP001607157">
    <property type="component" value="Unassembled WGS sequence"/>
</dbReference>
<reference evidence="2 3" key="1">
    <citation type="submission" date="2024-10" db="EMBL/GenBank/DDBJ databases">
        <authorList>
            <person name="Yang X.-N."/>
        </authorList>
    </citation>
    <scope>NUCLEOTIDE SEQUENCE [LARGE SCALE GENOMIC DNA]</scope>
    <source>
        <strain evidence="2 3">CAU 1059</strain>
    </source>
</reference>
<accession>A0ABW7IAP3</accession>
<dbReference type="EMBL" id="JBIHMM010000004">
    <property type="protein sequence ID" value="MFH0255030.1"/>
    <property type="molecule type" value="Genomic_DNA"/>
</dbReference>
<name>A0ABW7IAP3_9RHOB</name>
<organism evidence="2 3">
    <name type="scientific">Roseovarius aquimarinus</name>
    <dbReference type="NCBI Taxonomy" id="1229156"/>
    <lineage>
        <taxon>Bacteria</taxon>
        <taxon>Pseudomonadati</taxon>
        <taxon>Pseudomonadota</taxon>
        <taxon>Alphaproteobacteria</taxon>
        <taxon>Rhodobacterales</taxon>
        <taxon>Roseobacteraceae</taxon>
        <taxon>Roseovarius</taxon>
    </lineage>
</organism>
<evidence type="ECO:0000313" key="3">
    <source>
        <dbReference type="Proteomes" id="UP001607157"/>
    </source>
</evidence>
<feature type="chain" id="PRO_5046637927" evidence="1">
    <location>
        <begin position="23"/>
        <end position="122"/>
    </location>
</feature>
<evidence type="ECO:0000313" key="2">
    <source>
        <dbReference type="EMBL" id="MFH0255030.1"/>
    </source>
</evidence>
<proteinExistence type="predicted"/>